<reference evidence="1" key="1">
    <citation type="journal article" date="2020" name="mSystems">
        <title>Genome- and Community-Level Interaction Insights into Carbon Utilization and Element Cycling Functions of Hydrothermarchaeota in Hydrothermal Sediment.</title>
        <authorList>
            <person name="Zhou Z."/>
            <person name="Liu Y."/>
            <person name="Xu W."/>
            <person name="Pan J."/>
            <person name="Luo Z.H."/>
            <person name="Li M."/>
        </authorList>
    </citation>
    <scope>NUCLEOTIDE SEQUENCE [LARGE SCALE GENOMIC DNA]</scope>
    <source>
        <strain evidence="1">HyVt-456</strain>
    </source>
</reference>
<comment type="caution">
    <text evidence="1">The sequence shown here is derived from an EMBL/GenBank/DDBJ whole genome shotgun (WGS) entry which is preliminary data.</text>
</comment>
<gene>
    <name evidence="1" type="ORF">ENJ10_07640</name>
</gene>
<dbReference type="AlphaFoldDB" id="A0A7V1PV37"/>
<name>A0A7V1PV37_CALAY</name>
<sequence length="325" mass="35913">MKQILFFATIVLLTAQSCDAPRLNPLDPDAQNYQLQSELLQLRRLSNPTLPVSSVTVIAPELGLSGVSDANGEILFSHGKVDYYQVQTLSDLYFKAAATVRGGGFNDPLLLNAKPVVHTQNLHSIYNNTNKSTEYLARLEVSDDDGPTDIRRVELSILENSYRDTLQVLDGMSGIFLTNKNIINIDADITAGTLPEMHFVFSVFNQNGDSLQTIPVTITRVIEQELFFTEPAPQSNLSGTITFKWNNVNLDFSHTFELEIFSIIDNSFRLIKSYTALPAGTNSKTISESAVLDLLSAVNNFARVSIVDNSGNICYSVPLFFTYGP</sequence>
<dbReference type="Proteomes" id="UP000886005">
    <property type="component" value="Unassembled WGS sequence"/>
</dbReference>
<proteinExistence type="predicted"/>
<accession>A0A7V1PV37</accession>
<protein>
    <submittedName>
        <fullName evidence="1">Uncharacterized protein</fullName>
    </submittedName>
</protein>
<dbReference type="EMBL" id="DRLD01000213">
    <property type="protein sequence ID" value="HED10546.1"/>
    <property type="molecule type" value="Genomic_DNA"/>
</dbReference>
<dbReference type="PROSITE" id="PS51257">
    <property type="entry name" value="PROKAR_LIPOPROTEIN"/>
    <property type="match status" value="1"/>
</dbReference>
<evidence type="ECO:0000313" key="1">
    <source>
        <dbReference type="EMBL" id="HED10546.1"/>
    </source>
</evidence>
<organism evidence="1">
    <name type="scientific">Caldithrix abyssi</name>
    <dbReference type="NCBI Taxonomy" id="187145"/>
    <lineage>
        <taxon>Bacteria</taxon>
        <taxon>Pseudomonadati</taxon>
        <taxon>Calditrichota</taxon>
        <taxon>Calditrichia</taxon>
        <taxon>Calditrichales</taxon>
        <taxon>Calditrichaceae</taxon>
        <taxon>Caldithrix</taxon>
    </lineage>
</organism>